<dbReference type="PANTHER" id="PTHR34971:SF2">
    <property type="entry name" value="PHOTOSYSTEM II REACTION CENTER PROTEIN Z"/>
    <property type="match status" value="1"/>
</dbReference>
<dbReference type="GO" id="GO:0009539">
    <property type="term" value="C:photosystem II reaction center"/>
    <property type="evidence" value="ECO:0007669"/>
    <property type="project" value="InterPro"/>
</dbReference>
<feature type="transmembrane region" description="Helical" evidence="17">
    <location>
        <begin position="39"/>
        <end position="62"/>
    </location>
</feature>
<evidence type="ECO:0000256" key="14">
    <source>
        <dbReference type="ARBA" id="ARBA00038734"/>
    </source>
</evidence>
<keyword evidence="10 15" id="KW-0793">Thylakoid</keyword>
<keyword evidence="6 15" id="KW-0602">Photosynthesis</keyword>
<evidence type="ECO:0000313" key="18">
    <source>
        <dbReference type="EMBL" id="AXA45501.1"/>
    </source>
</evidence>
<dbReference type="GO" id="GO:0015979">
    <property type="term" value="P:photosynthesis"/>
    <property type="evidence" value="ECO:0007669"/>
    <property type="project" value="UniProtKB-UniRule"/>
</dbReference>
<comment type="function">
    <text evidence="13 15">May control the interaction of photosystem II (PSII) cores with the light-harvesting antenna, regulates electron flow through the 2 photosystem reaction centers. PSII is a light-driven water plastoquinone oxidoreductase, using light energy to abstract electrons from H(2)O, generating a proton gradient subsequently used for ATP formation.</text>
</comment>
<comment type="subunit">
    <text evidence="14 15">PSII is composed of 1 copy each of membrane proteins PsbA, PsbB, PsbC, PsbD, PsbE, PsbF, PsbH, PsbI, PsbJ, PsbK, PsbL, PsbM, PsbT, PsbY, PsbZ, Psb30/Ycf12, at least 3 peripheral proteins of the oxygen-evolving complex and a large number of cofactors. It forms dimeric complexes.</text>
</comment>
<proteinExistence type="inferred from homology"/>
<keyword evidence="7 18" id="KW-0934">Plastid</keyword>
<dbReference type="InterPro" id="IPR036512">
    <property type="entry name" value="PSII_PsbZ_sf"/>
</dbReference>
<reference evidence="18" key="1">
    <citation type="journal article" date="2018" name="J. Appl. Phycol.">
        <title>Intrageneric chloroplast genome comparison in the genus Euglena (Phylum: Euglenophyta) with annotated chloroplast genomes of Euglena hiemalis and Euglena clara.</title>
        <authorList>
            <person name="Ellala Hewadikaramge M."/>
            <person name="Linton E."/>
        </authorList>
    </citation>
    <scope>NUCLEOTIDE SEQUENCE</scope>
    <source>
        <strain evidence="18">SAG 25.98</strain>
    </source>
</reference>
<evidence type="ECO:0000256" key="16">
    <source>
        <dbReference type="RuleBase" id="RU003472"/>
    </source>
</evidence>
<comment type="subcellular location">
    <subcellularLocation>
        <location evidence="1">Membrane</location>
        <topology evidence="1">Multi-pass membrane protein</topology>
    </subcellularLocation>
    <subcellularLocation>
        <location evidence="15">Plastid</location>
        <location evidence="15">Chloroplast thylakoid membrane</location>
        <topology evidence="15">Multi-pass membrane protein</topology>
    </subcellularLocation>
</comment>
<evidence type="ECO:0000256" key="1">
    <source>
        <dbReference type="ARBA" id="ARBA00004141"/>
    </source>
</evidence>
<evidence type="ECO:0000256" key="4">
    <source>
        <dbReference type="ARBA" id="ARBA00022469"/>
    </source>
</evidence>
<evidence type="ECO:0000256" key="5">
    <source>
        <dbReference type="ARBA" id="ARBA00022528"/>
    </source>
</evidence>
<protein>
    <recommendedName>
        <fullName evidence="3 15">Photosystem II reaction center protein Z</fullName>
        <shortName evidence="15">PSII-Z</shortName>
    </recommendedName>
</protein>
<evidence type="ECO:0000256" key="2">
    <source>
        <dbReference type="ARBA" id="ARBA00008367"/>
    </source>
</evidence>
<evidence type="ECO:0000256" key="7">
    <source>
        <dbReference type="ARBA" id="ARBA00022640"/>
    </source>
</evidence>
<keyword evidence="8 15" id="KW-0812">Transmembrane</keyword>
<evidence type="ECO:0000256" key="9">
    <source>
        <dbReference type="ARBA" id="ARBA00022989"/>
    </source>
</evidence>
<dbReference type="GO" id="GO:0009535">
    <property type="term" value="C:chloroplast thylakoid membrane"/>
    <property type="evidence" value="ECO:0007669"/>
    <property type="project" value="UniProtKB-SubCell"/>
</dbReference>
<keyword evidence="12 15" id="KW-0604">Photosystem II</keyword>
<evidence type="ECO:0000256" key="8">
    <source>
        <dbReference type="ARBA" id="ARBA00022692"/>
    </source>
</evidence>
<keyword evidence="4 15" id="KW-0674">Reaction center</keyword>
<name>A0A2Z4YVK1_9EUGL</name>
<gene>
    <name evidence="15 18" type="primary">psbZ</name>
    <name evidence="18" type="synonym">ycf9</name>
</gene>
<organism evidence="18">
    <name type="scientific">Euglena clara</name>
    <dbReference type="NCBI Taxonomy" id="215708"/>
    <lineage>
        <taxon>Eukaryota</taxon>
        <taxon>Discoba</taxon>
        <taxon>Euglenozoa</taxon>
        <taxon>Euglenida</taxon>
        <taxon>Spirocuta</taxon>
        <taxon>Euglenophyceae</taxon>
        <taxon>Euglenales</taxon>
        <taxon>Euglenaceae</taxon>
        <taxon>Euglena</taxon>
    </lineage>
</organism>
<comment type="function">
    <text evidence="16">Controls the interaction of photosystem II (PSII) cores with the light-harvesting antenna, regulates electron flow through the 2 photosystem reaction centers. PSII is a light-driven water plastoquinone oxidoreductase, using light energy to abstract electrons from H(2)O, generating a proton gradient subsequently used for ATP formation.</text>
</comment>
<dbReference type="EMBL" id="MF630936">
    <property type="protein sequence ID" value="AXA45501.1"/>
    <property type="molecule type" value="Genomic_DNA"/>
</dbReference>
<sequence>MLLLTFQLSLLALVIFSFLMVVAVPVVFASNNGWDNNKNVLLFGAATWTILVLIVGTLNYLVI</sequence>
<dbReference type="AlphaFoldDB" id="A0A2Z4YVK1"/>
<geneLocation type="chloroplast" evidence="18"/>
<dbReference type="PANTHER" id="PTHR34971">
    <property type="entry name" value="PHOTOSYSTEM II REACTION CENTER PROTEIN Z"/>
    <property type="match status" value="1"/>
</dbReference>
<keyword evidence="9 15" id="KW-1133">Transmembrane helix</keyword>
<dbReference type="Pfam" id="PF01737">
    <property type="entry name" value="Ycf9"/>
    <property type="match status" value="1"/>
</dbReference>
<dbReference type="NCBIfam" id="TIGR03043">
    <property type="entry name" value="PS_II_psbZ"/>
    <property type="match status" value="1"/>
</dbReference>
<accession>A0A2Z4YVK1</accession>
<dbReference type="RefSeq" id="YP_009503386.1">
    <property type="nucleotide sequence ID" value="NC_038187.1"/>
</dbReference>
<dbReference type="HAMAP" id="MF_00644">
    <property type="entry name" value="PSII_PsbZ"/>
    <property type="match status" value="1"/>
</dbReference>
<dbReference type="Gene3D" id="1.10.287.740">
    <property type="entry name" value="Photosystem II PsbZ, reaction centre"/>
    <property type="match status" value="1"/>
</dbReference>
<dbReference type="GO" id="GO:0042549">
    <property type="term" value="P:photosystem II stabilization"/>
    <property type="evidence" value="ECO:0007669"/>
    <property type="project" value="InterPro"/>
</dbReference>
<keyword evidence="5 18" id="KW-0150">Chloroplast</keyword>
<dbReference type="SUPFAM" id="SSF161055">
    <property type="entry name" value="PsbZ-like"/>
    <property type="match status" value="1"/>
</dbReference>
<dbReference type="GeneID" id="37542349"/>
<evidence type="ECO:0000256" key="15">
    <source>
        <dbReference type="HAMAP-Rule" id="MF_00644"/>
    </source>
</evidence>
<evidence type="ECO:0000256" key="3">
    <source>
        <dbReference type="ARBA" id="ARBA00021665"/>
    </source>
</evidence>
<evidence type="ECO:0000256" key="13">
    <source>
        <dbReference type="ARBA" id="ARBA00037496"/>
    </source>
</evidence>
<evidence type="ECO:0000256" key="11">
    <source>
        <dbReference type="ARBA" id="ARBA00023136"/>
    </source>
</evidence>
<evidence type="ECO:0000256" key="12">
    <source>
        <dbReference type="ARBA" id="ARBA00023276"/>
    </source>
</evidence>
<evidence type="ECO:0000256" key="10">
    <source>
        <dbReference type="ARBA" id="ARBA00023078"/>
    </source>
</evidence>
<evidence type="ECO:0000256" key="6">
    <source>
        <dbReference type="ARBA" id="ARBA00022531"/>
    </source>
</evidence>
<evidence type="ECO:0000256" key="17">
    <source>
        <dbReference type="SAM" id="Phobius"/>
    </source>
</evidence>
<keyword evidence="11 15" id="KW-0472">Membrane</keyword>
<comment type="similarity">
    <text evidence="2 15 16">Belongs to the PsbZ family.</text>
</comment>
<dbReference type="InterPro" id="IPR002644">
    <property type="entry name" value="PSII_PsbZ"/>
</dbReference>